<feature type="compositionally biased region" description="Basic residues" evidence="1">
    <location>
        <begin position="7"/>
        <end position="17"/>
    </location>
</feature>
<feature type="region of interest" description="Disordered" evidence="1">
    <location>
        <begin position="1"/>
        <end position="143"/>
    </location>
</feature>
<gene>
    <name evidence="2" type="ORF">BJ212DRAFT_1479179</name>
</gene>
<dbReference type="Proteomes" id="UP000807769">
    <property type="component" value="Unassembled WGS sequence"/>
</dbReference>
<evidence type="ECO:0000313" key="2">
    <source>
        <dbReference type="EMBL" id="KAG1819059.1"/>
    </source>
</evidence>
<name>A0A9P7JET4_9AGAM</name>
<feature type="compositionally biased region" description="Low complexity" evidence="1">
    <location>
        <begin position="54"/>
        <end position="64"/>
    </location>
</feature>
<reference evidence="2" key="1">
    <citation type="journal article" date="2020" name="New Phytol.">
        <title>Comparative genomics reveals dynamic genome evolution in host specialist ectomycorrhizal fungi.</title>
        <authorList>
            <person name="Lofgren L.A."/>
            <person name="Nguyen N.H."/>
            <person name="Vilgalys R."/>
            <person name="Ruytinx J."/>
            <person name="Liao H.L."/>
            <person name="Branco S."/>
            <person name="Kuo A."/>
            <person name="LaButti K."/>
            <person name="Lipzen A."/>
            <person name="Andreopoulos W."/>
            <person name="Pangilinan J."/>
            <person name="Riley R."/>
            <person name="Hundley H."/>
            <person name="Na H."/>
            <person name="Barry K."/>
            <person name="Grigoriev I.V."/>
            <person name="Stajich J.E."/>
            <person name="Kennedy P.G."/>
        </authorList>
    </citation>
    <scope>NUCLEOTIDE SEQUENCE</scope>
    <source>
        <strain evidence="2">MN1</strain>
    </source>
</reference>
<protein>
    <submittedName>
        <fullName evidence="2">Uncharacterized protein</fullName>
    </submittedName>
</protein>
<dbReference type="RefSeq" id="XP_041194736.1">
    <property type="nucleotide sequence ID" value="XM_041339827.1"/>
</dbReference>
<evidence type="ECO:0000256" key="1">
    <source>
        <dbReference type="SAM" id="MobiDB-lite"/>
    </source>
</evidence>
<proteinExistence type="predicted"/>
<evidence type="ECO:0000313" key="3">
    <source>
        <dbReference type="Proteomes" id="UP000807769"/>
    </source>
</evidence>
<dbReference type="OrthoDB" id="2687854at2759"/>
<organism evidence="2 3">
    <name type="scientific">Suillus subaureus</name>
    <dbReference type="NCBI Taxonomy" id="48587"/>
    <lineage>
        <taxon>Eukaryota</taxon>
        <taxon>Fungi</taxon>
        <taxon>Dikarya</taxon>
        <taxon>Basidiomycota</taxon>
        <taxon>Agaricomycotina</taxon>
        <taxon>Agaricomycetes</taxon>
        <taxon>Agaricomycetidae</taxon>
        <taxon>Boletales</taxon>
        <taxon>Suillineae</taxon>
        <taxon>Suillaceae</taxon>
        <taxon>Suillus</taxon>
    </lineage>
</organism>
<feature type="compositionally biased region" description="Polar residues" evidence="1">
    <location>
        <begin position="65"/>
        <end position="88"/>
    </location>
</feature>
<dbReference type="GeneID" id="64633843"/>
<keyword evidence="3" id="KW-1185">Reference proteome</keyword>
<dbReference type="AlphaFoldDB" id="A0A9P7JET4"/>
<accession>A0A9P7JET4</accession>
<comment type="caution">
    <text evidence="2">The sequence shown here is derived from an EMBL/GenBank/DDBJ whole genome shotgun (WGS) entry which is preliminary data.</text>
</comment>
<dbReference type="EMBL" id="JABBWG010000010">
    <property type="protein sequence ID" value="KAG1819059.1"/>
    <property type="molecule type" value="Genomic_DNA"/>
</dbReference>
<sequence length="210" mass="22719">MPGARNSQRKGKTKIPKPTRGSGLNLSGLPAVDQLNLPAEQPQMSAFDFNPYGQTQLQWQGAQQPSYGDQNQPSYGHTQDQAPAQEQSLYGDREEQGQSLYGDAQDHGQAWYGGMQGPSAYGDVQGPSAYGDAQGPSSFGDVQGLSFYEQDLSLNADRQEYDSYDHFWDTLDSGPTNFPPDAGPSVYPGVAAPVPQWIEDAPDEGISIID</sequence>